<name>A0A1T4PUY7_9HYPH</name>
<feature type="region of interest" description="Disordered" evidence="1">
    <location>
        <begin position="168"/>
        <end position="192"/>
    </location>
</feature>
<reference evidence="2 3" key="1">
    <citation type="submission" date="2017-02" db="EMBL/GenBank/DDBJ databases">
        <authorList>
            <person name="Peterson S.W."/>
        </authorList>
    </citation>
    <scope>NUCLEOTIDE SEQUENCE [LARGE SCALE GENOMIC DNA]</scope>
    <source>
        <strain evidence="2 3">USBA 369</strain>
    </source>
</reference>
<sequence>MSARSESVPRVSPFPISKLRSGHRYAAISWAAAVLLIGAPAIAGPVGTARAEDVYYLNQSQSGFNLPGVSLPQGQDEVHAADGTTCRSAVGGSGAYLDIGAINSGKSSGDIATYGRIVIPIGRKSSRLNCDELYRLEVERLKMELELLKMGMRADTTVNMPQPAKVAQSNVAPAPAPRANADWAKEGWSNGR</sequence>
<organism evidence="2 3">
    <name type="scientific">Consotaella salsifontis</name>
    <dbReference type="NCBI Taxonomy" id="1365950"/>
    <lineage>
        <taxon>Bacteria</taxon>
        <taxon>Pseudomonadati</taxon>
        <taxon>Pseudomonadota</taxon>
        <taxon>Alphaproteobacteria</taxon>
        <taxon>Hyphomicrobiales</taxon>
        <taxon>Aurantimonadaceae</taxon>
        <taxon>Consotaella</taxon>
    </lineage>
</organism>
<protein>
    <submittedName>
        <fullName evidence="2">Uncharacterized protein</fullName>
    </submittedName>
</protein>
<accession>A0A1T4PUY7</accession>
<evidence type="ECO:0000256" key="1">
    <source>
        <dbReference type="SAM" id="MobiDB-lite"/>
    </source>
</evidence>
<evidence type="ECO:0000313" key="3">
    <source>
        <dbReference type="Proteomes" id="UP000190135"/>
    </source>
</evidence>
<keyword evidence="3" id="KW-1185">Reference proteome</keyword>
<dbReference type="AlphaFoldDB" id="A0A1T4PUY7"/>
<dbReference type="EMBL" id="FUXL01000004">
    <property type="protein sequence ID" value="SJZ95077.1"/>
    <property type="molecule type" value="Genomic_DNA"/>
</dbReference>
<proteinExistence type="predicted"/>
<dbReference type="Proteomes" id="UP000190135">
    <property type="component" value="Unassembled WGS sequence"/>
</dbReference>
<dbReference type="RefSeq" id="WP_342587349.1">
    <property type="nucleotide sequence ID" value="NZ_FUXL01000004.1"/>
</dbReference>
<evidence type="ECO:0000313" key="2">
    <source>
        <dbReference type="EMBL" id="SJZ95077.1"/>
    </source>
</evidence>
<gene>
    <name evidence="2" type="ORF">SAMN05428963_104162</name>
</gene>